<comment type="caution">
    <text evidence="2">The sequence shown here is derived from an EMBL/GenBank/DDBJ whole genome shotgun (WGS) entry which is preliminary data.</text>
</comment>
<sequence>MENLEDLEHPEDLLDKISHVRSIEAAPLTKEQLGPPDLRTYGPPDLRTYGPPDLWTYRPDVSHLKNV</sequence>
<organism evidence="2 3">
    <name type="scientific">Takifugu flavidus</name>
    <name type="common">sansaifugu</name>
    <dbReference type="NCBI Taxonomy" id="433684"/>
    <lineage>
        <taxon>Eukaryota</taxon>
        <taxon>Metazoa</taxon>
        <taxon>Chordata</taxon>
        <taxon>Craniata</taxon>
        <taxon>Vertebrata</taxon>
        <taxon>Euteleostomi</taxon>
        <taxon>Actinopterygii</taxon>
        <taxon>Neopterygii</taxon>
        <taxon>Teleostei</taxon>
        <taxon>Neoteleostei</taxon>
        <taxon>Acanthomorphata</taxon>
        <taxon>Eupercaria</taxon>
        <taxon>Tetraodontiformes</taxon>
        <taxon>Tetradontoidea</taxon>
        <taxon>Tetraodontidae</taxon>
        <taxon>Takifugu</taxon>
    </lineage>
</organism>
<evidence type="ECO:0000313" key="3">
    <source>
        <dbReference type="Proteomes" id="UP000324091"/>
    </source>
</evidence>
<evidence type="ECO:0000256" key="1">
    <source>
        <dbReference type="SAM" id="MobiDB-lite"/>
    </source>
</evidence>
<dbReference type="Proteomes" id="UP000324091">
    <property type="component" value="Chromosome 11"/>
</dbReference>
<dbReference type="AlphaFoldDB" id="A0A5C6PH02"/>
<name>A0A5C6PH02_9TELE</name>
<evidence type="ECO:0000313" key="2">
    <source>
        <dbReference type="EMBL" id="TWW77958.1"/>
    </source>
</evidence>
<proteinExistence type="predicted"/>
<gene>
    <name evidence="2" type="ORF">D4764_11G0000790</name>
</gene>
<keyword evidence="3" id="KW-1185">Reference proteome</keyword>
<accession>A0A5C6PH02</accession>
<dbReference type="EMBL" id="RHFK02000003">
    <property type="protein sequence ID" value="TWW77958.1"/>
    <property type="molecule type" value="Genomic_DNA"/>
</dbReference>
<feature type="region of interest" description="Disordered" evidence="1">
    <location>
        <begin position="25"/>
        <end position="45"/>
    </location>
</feature>
<protein>
    <submittedName>
        <fullName evidence="2">Uncharacterized protein</fullName>
    </submittedName>
</protein>
<reference evidence="2 3" key="1">
    <citation type="submission" date="2019-04" db="EMBL/GenBank/DDBJ databases">
        <title>Chromosome genome assembly for Takifugu flavidus.</title>
        <authorList>
            <person name="Xiao S."/>
        </authorList>
    </citation>
    <scope>NUCLEOTIDE SEQUENCE [LARGE SCALE GENOMIC DNA]</scope>
    <source>
        <strain evidence="2">HTHZ2018</strain>
        <tissue evidence="2">Muscle</tissue>
    </source>
</reference>